<feature type="transmembrane region" description="Helical" evidence="6">
    <location>
        <begin position="140"/>
        <end position="162"/>
    </location>
</feature>
<evidence type="ECO:0000256" key="6">
    <source>
        <dbReference type="SAM" id="Phobius"/>
    </source>
</evidence>
<dbReference type="PANTHER" id="PTHR43029">
    <property type="entry name" value="AMMONIUM TRANSPORTER MEP2"/>
    <property type="match status" value="1"/>
</dbReference>
<feature type="domain" description="Ammonium transporter AmtB-like" evidence="7">
    <location>
        <begin position="20"/>
        <end position="433"/>
    </location>
</feature>
<accession>A0A0D2CD72</accession>
<dbReference type="GO" id="GO:0008519">
    <property type="term" value="F:ammonium channel activity"/>
    <property type="evidence" value="ECO:0007669"/>
    <property type="project" value="InterPro"/>
</dbReference>
<gene>
    <name evidence="8" type="ORF">PV08_02044</name>
</gene>
<feature type="transmembrane region" description="Helical" evidence="6">
    <location>
        <begin position="216"/>
        <end position="233"/>
    </location>
</feature>
<keyword evidence="5 6" id="KW-0472">Membrane</keyword>
<comment type="similarity">
    <text evidence="2">Belongs to the ammonia transporter channel (TC 1.A.11.2) family.</text>
</comment>
<evidence type="ECO:0000256" key="2">
    <source>
        <dbReference type="ARBA" id="ARBA00005887"/>
    </source>
</evidence>
<sequence length="455" mass="48532">MASASDVLAAWDACDKTDTVFILVCTVFCWTIIPAVGLGYSGYSTRKSGLASVMPAIYAVAVCTIQWFLIGYTLAYGDGPGGAFGNLAHAFHRGVLAEPVGTIPAVLFSEFQLVFLATVCAISVGGACERGRILPLIPFIFLWATFIYCPLAHMVWGGGFLAELGVLDFAGGTPVHICSGATASALSLYLSYPIARSRKSEVRTPSHLKLHRPHNSICQLLAMIIIWGSWLAFDAGTTLSLNFQSVMALCVTNLCASAGALTWAAITYAETGKWSLDSTFMGAIAGLVMITPAAGFIDLPTSLLFGFLGAVVCRQALRIKFTDFARSWRWVDNGDTFATHCVGGFLGTICTGLFAQKTVAAYGGVEVDGGVFFDGNIRQLGVQIVEALLGFVWSFVGSYAIIVIIDCIPGLEFLAEDKDVNIGMDASQMDESLYEAQWAGEEDYKPLANGGIVLE</sequence>
<dbReference type="InterPro" id="IPR001905">
    <property type="entry name" value="Ammonium_transpt"/>
</dbReference>
<dbReference type="EMBL" id="KN847492">
    <property type="protein sequence ID" value="KIW21464.1"/>
    <property type="molecule type" value="Genomic_DNA"/>
</dbReference>
<feature type="transmembrane region" description="Helical" evidence="6">
    <location>
        <begin position="20"/>
        <end position="43"/>
    </location>
</feature>
<dbReference type="VEuPathDB" id="FungiDB:PV08_02044"/>
<evidence type="ECO:0000256" key="5">
    <source>
        <dbReference type="ARBA" id="ARBA00023136"/>
    </source>
</evidence>
<feature type="transmembrane region" description="Helical" evidence="6">
    <location>
        <begin position="55"/>
        <end position="75"/>
    </location>
</feature>
<name>A0A0D2CD72_9EURO</name>
<feature type="transmembrane region" description="Helical" evidence="6">
    <location>
        <begin position="278"/>
        <end position="297"/>
    </location>
</feature>
<organism evidence="8 9">
    <name type="scientific">Exophiala spinifera</name>
    <dbReference type="NCBI Taxonomy" id="91928"/>
    <lineage>
        <taxon>Eukaryota</taxon>
        <taxon>Fungi</taxon>
        <taxon>Dikarya</taxon>
        <taxon>Ascomycota</taxon>
        <taxon>Pezizomycotina</taxon>
        <taxon>Eurotiomycetes</taxon>
        <taxon>Chaetothyriomycetidae</taxon>
        <taxon>Chaetothyriales</taxon>
        <taxon>Herpotrichiellaceae</taxon>
        <taxon>Exophiala</taxon>
    </lineage>
</organism>
<dbReference type="Gene3D" id="1.10.3430.10">
    <property type="entry name" value="Ammonium transporter AmtB like domains"/>
    <property type="match status" value="1"/>
</dbReference>
<evidence type="ECO:0000313" key="8">
    <source>
        <dbReference type="EMBL" id="KIW21464.1"/>
    </source>
</evidence>
<comment type="subcellular location">
    <subcellularLocation>
        <location evidence="1">Membrane</location>
        <topology evidence="1">Multi-pass membrane protein</topology>
    </subcellularLocation>
</comment>
<feature type="transmembrane region" description="Helical" evidence="6">
    <location>
        <begin position="174"/>
        <end position="195"/>
    </location>
</feature>
<dbReference type="AlphaFoldDB" id="A0A0D2CD72"/>
<dbReference type="SUPFAM" id="SSF111352">
    <property type="entry name" value="Ammonium transporter"/>
    <property type="match status" value="1"/>
</dbReference>
<dbReference type="HOGENOM" id="CLU_000445_33_0_1"/>
<evidence type="ECO:0000256" key="3">
    <source>
        <dbReference type="ARBA" id="ARBA00022692"/>
    </source>
</evidence>
<dbReference type="Proteomes" id="UP000053328">
    <property type="component" value="Unassembled WGS sequence"/>
</dbReference>
<dbReference type="Pfam" id="PF00909">
    <property type="entry name" value="Ammonium_transp"/>
    <property type="match status" value="1"/>
</dbReference>
<evidence type="ECO:0000256" key="1">
    <source>
        <dbReference type="ARBA" id="ARBA00004141"/>
    </source>
</evidence>
<keyword evidence="9" id="KW-1185">Reference proteome</keyword>
<dbReference type="InterPro" id="IPR029020">
    <property type="entry name" value="Ammonium/urea_transptr"/>
</dbReference>
<proteinExistence type="inferred from homology"/>
<dbReference type="OrthoDB" id="534912at2759"/>
<evidence type="ECO:0000313" key="9">
    <source>
        <dbReference type="Proteomes" id="UP000053328"/>
    </source>
</evidence>
<evidence type="ECO:0000259" key="7">
    <source>
        <dbReference type="Pfam" id="PF00909"/>
    </source>
</evidence>
<dbReference type="RefSeq" id="XP_016241680.1">
    <property type="nucleotide sequence ID" value="XM_016376404.1"/>
</dbReference>
<dbReference type="GO" id="GO:0005886">
    <property type="term" value="C:plasma membrane"/>
    <property type="evidence" value="ECO:0007669"/>
    <property type="project" value="TreeGrafter"/>
</dbReference>
<feature type="transmembrane region" description="Helical" evidence="6">
    <location>
        <begin position="387"/>
        <end position="405"/>
    </location>
</feature>
<dbReference type="PANTHER" id="PTHR43029:SF9">
    <property type="entry name" value="SIMILAR TO AMMONIUM PERMEASE, BUT NOT NORMALLY ACTIVE (EUROFUNG)"/>
    <property type="match status" value="1"/>
</dbReference>
<keyword evidence="4 6" id="KW-1133">Transmembrane helix</keyword>
<feature type="transmembrane region" description="Helical" evidence="6">
    <location>
        <begin position="111"/>
        <end position="128"/>
    </location>
</feature>
<dbReference type="GeneID" id="27329127"/>
<keyword evidence="3 6" id="KW-0812">Transmembrane</keyword>
<dbReference type="InterPro" id="IPR024041">
    <property type="entry name" value="NH4_transpt_AmtB-like_dom"/>
</dbReference>
<reference evidence="8 9" key="1">
    <citation type="submission" date="2015-01" db="EMBL/GenBank/DDBJ databases">
        <title>The Genome Sequence of Exophiala spinifera CBS89968.</title>
        <authorList>
            <consortium name="The Broad Institute Genomics Platform"/>
            <person name="Cuomo C."/>
            <person name="de Hoog S."/>
            <person name="Gorbushina A."/>
            <person name="Stielow B."/>
            <person name="Teixiera M."/>
            <person name="Abouelleil A."/>
            <person name="Chapman S.B."/>
            <person name="Priest M."/>
            <person name="Young S.K."/>
            <person name="Wortman J."/>
            <person name="Nusbaum C."/>
            <person name="Birren B."/>
        </authorList>
    </citation>
    <scope>NUCLEOTIDE SEQUENCE [LARGE SCALE GENOMIC DNA]</scope>
    <source>
        <strain evidence="8 9">CBS 89968</strain>
    </source>
</reference>
<feature type="transmembrane region" description="Helical" evidence="6">
    <location>
        <begin position="245"/>
        <end position="266"/>
    </location>
</feature>
<evidence type="ECO:0000256" key="4">
    <source>
        <dbReference type="ARBA" id="ARBA00022989"/>
    </source>
</evidence>
<protein>
    <recommendedName>
        <fullName evidence="7">Ammonium transporter AmtB-like domain-containing protein</fullName>
    </recommendedName>
</protein>